<dbReference type="Proteomes" id="UP000027463">
    <property type="component" value="Unassembled WGS sequence"/>
</dbReference>
<accession>A0ABR4TJS9</accession>
<protein>
    <recommendedName>
        <fullName evidence="3">Metallo-beta-lactamase domain-containing protein</fullName>
    </recommendedName>
</protein>
<organism evidence="1 2">
    <name type="scientific">Thalassospira permensis NBRC 106175</name>
    <dbReference type="NCBI Taxonomy" id="1353532"/>
    <lineage>
        <taxon>Bacteria</taxon>
        <taxon>Pseudomonadati</taxon>
        <taxon>Pseudomonadota</taxon>
        <taxon>Alphaproteobacteria</taxon>
        <taxon>Rhodospirillales</taxon>
        <taxon>Thalassospiraceae</taxon>
        <taxon>Thalassospira</taxon>
    </lineage>
</organism>
<dbReference type="RefSeq" id="WP_037992431.1">
    <property type="nucleotide sequence ID" value="NZ_AUNC01000067.1"/>
</dbReference>
<comment type="caution">
    <text evidence="1">The sequence shown here is derived from an EMBL/GenBank/DDBJ whole genome shotgun (WGS) entry which is preliminary data.</text>
</comment>
<dbReference type="SUPFAM" id="SSF56281">
    <property type="entry name" value="Metallo-hydrolase/oxidoreductase"/>
    <property type="match status" value="1"/>
</dbReference>
<dbReference type="Gene3D" id="3.60.15.10">
    <property type="entry name" value="Ribonuclease Z/Hydroxyacylglutathione hydrolase-like"/>
    <property type="match status" value="1"/>
</dbReference>
<evidence type="ECO:0000313" key="2">
    <source>
        <dbReference type="Proteomes" id="UP000027463"/>
    </source>
</evidence>
<sequence length="427" mass="48047">MYRSGSFKDSNRFIAFVNGFDPMSNLVDRAAPDRCRFNLMLDCISDIAFDHHIESTEHSQEAAYGLVRIMTTRQKLSDMVDGERLPQEGDWVAITVVPRDDMPRPRLWFSTLTDDDYQEPEAFRLGSIEFLPDEGDPDDLSPKSVGAAAVRSLPSQSRAKTKHDLRKKKPIAKRSEVKKLLNNLQVATGIVVYDVGQASFCGLTRTNYNGEIEAICFFDVGLPLPFNKKTEPKSRTKPVCSEDTLIILSHWDYDHFTLGRREQRKTKFQWIAPTQYVGPGTLRFVNRLLQDNKLLLINQLRKPIATHEIHLSRCNGPIADSNNSGLALSYKLNHGTVVLTGDANYDYVTFRKNAKVAGVTVPHHGSPGTSPPKTLVRSNCPKAIVSYGDGNTYGHPDEPTLYAHMNDGWTVKRTAEHRGRRRGDQSF</sequence>
<dbReference type="EMBL" id="AUNC01000067">
    <property type="protein sequence ID" value="KEO51126.1"/>
    <property type="molecule type" value="Genomic_DNA"/>
</dbReference>
<keyword evidence="2" id="KW-1185">Reference proteome</keyword>
<evidence type="ECO:0000313" key="1">
    <source>
        <dbReference type="EMBL" id="KEO51126.1"/>
    </source>
</evidence>
<dbReference type="PANTHER" id="PTHR30619">
    <property type="entry name" value="DNA INTERNALIZATION/COMPETENCE PROTEIN COMEC/REC2"/>
    <property type="match status" value="1"/>
</dbReference>
<evidence type="ECO:0008006" key="3">
    <source>
        <dbReference type="Google" id="ProtNLM"/>
    </source>
</evidence>
<reference evidence="1 2" key="1">
    <citation type="submission" date="2013-07" db="EMBL/GenBank/DDBJ databases">
        <title>Thalassospira permensis NBRC 106175 Genome Sequencing.</title>
        <authorList>
            <person name="Lai Q."/>
            <person name="Shao Z."/>
        </authorList>
    </citation>
    <scope>NUCLEOTIDE SEQUENCE [LARGE SCALE GENOMIC DNA]</scope>
    <source>
        <strain evidence="1 2">NBRC 106175</strain>
    </source>
</reference>
<dbReference type="InterPro" id="IPR036866">
    <property type="entry name" value="RibonucZ/Hydroxyglut_hydro"/>
</dbReference>
<dbReference type="PANTHER" id="PTHR30619:SF1">
    <property type="entry name" value="RECOMBINATION PROTEIN 2"/>
    <property type="match status" value="1"/>
</dbReference>
<gene>
    <name evidence="1" type="ORF">SMB34_09495</name>
</gene>
<name>A0ABR4TJS9_9PROT</name>
<proteinExistence type="predicted"/>
<dbReference type="InterPro" id="IPR052159">
    <property type="entry name" value="Competence_DNA_uptake"/>
</dbReference>